<dbReference type="Proteomes" id="UP000261640">
    <property type="component" value="Unplaced"/>
</dbReference>
<dbReference type="InterPro" id="IPR016186">
    <property type="entry name" value="C-type_lectin-like/link_sf"/>
</dbReference>
<dbReference type="SUPFAM" id="SSF56436">
    <property type="entry name" value="C-type lectin-like"/>
    <property type="match status" value="1"/>
</dbReference>
<dbReference type="RefSeq" id="XP_026166421.1">
    <property type="nucleotide sequence ID" value="XM_026310636.1"/>
</dbReference>
<dbReference type="OrthoDB" id="2142683at2759"/>
<keyword evidence="1" id="KW-0430">Lectin</keyword>
<dbReference type="AlphaFoldDB" id="A0A3Q3LF09"/>
<protein>
    <submittedName>
        <fullName evidence="5">CD209 antigen-like protein E</fullName>
    </submittedName>
</protein>
<dbReference type="PANTHER" id="PTHR22803">
    <property type="entry name" value="MANNOSE, PHOSPHOLIPASE, LECTIN RECEPTOR RELATED"/>
    <property type="match status" value="1"/>
</dbReference>
<dbReference type="GeneTree" id="ENSGT01030000234575"/>
<evidence type="ECO:0000256" key="2">
    <source>
        <dbReference type="ARBA" id="ARBA00023157"/>
    </source>
</evidence>
<reference evidence="5" key="1">
    <citation type="submission" date="2025-08" db="UniProtKB">
        <authorList>
            <consortium name="Ensembl"/>
        </authorList>
    </citation>
    <scope>IDENTIFICATION</scope>
</reference>
<sequence>MEKPEMPRGNFDDGFNTLICQEELHNGDHISYPYSNLGNQQVPTFSFTSWRQCRPAAVILVVLAVVLLIVDIGLGVHYNRLTDTHLASDKTQQVRDNNKTAIEILKKQLKTELNRQKKTKWELDHQTRSKANNLAQIDKIKKDIASMKSHLPMIRNGCRHCPPGWILMNSMCYYFSFLESAGLKTWQKAREYCKLHKGDLAIINNQDKVNATVSVLINKQDPSKVSSGFWIGLSDMKEEGAWKWVDETILTEGYWKDGEPNDTNNEDCAAVYPVENFFQAWNDARCENAKKWICEKAPLLN</sequence>
<dbReference type="PROSITE" id="PS50041">
    <property type="entry name" value="C_TYPE_LECTIN_2"/>
    <property type="match status" value="1"/>
</dbReference>
<dbReference type="Gene3D" id="3.10.100.10">
    <property type="entry name" value="Mannose-Binding Protein A, subunit A"/>
    <property type="match status" value="1"/>
</dbReference>
<dbReference type="InterPro" id="IPR050111">
    <property type="entry name" value="C-type_lectin/snaclec_domain"/>
</dbReference>
<proteinExistence type="predicted"/>
<evidence type="ECO:0000313" key="6">
    <source>
        <dbReference type="Proteomes" id="UP000261640"/>
    </source>
</evidence>
<dbReference type="STRING" id="205130.ENSMAMP00000008356"/>
<dbReference type="CDD" id="cd03590">
    <property type="entry name" value="CLECT_DC-SIGN_like"/>
    <property type="match status" value="1"/>
</dbReference>
<feature type="domain" description="C-type lectin" evidence="4">
    <location>
        <begin position="168"/>
        <end position="295"/>
    </location>
</feature>
<keyword evidence="3" id="KW-0812">Transmembrane</keyword>
<name>A0A3Q3LF09_9TELE</name>
<dbReference type="PROSITE" id="PS00615">
    <property type="entry name" value="C_TYPE_LECTIN_1"/>
    <property type="match status" value="1"/>
</dbReference>
<feature type="transmembrane region" description="Helical" evidence="3">
    <location>
        <begin position="56"/>
        <end position="78"/>
    </location>
</feature>
<keyword evidence="2" id="KW-1015">Disulfide bond</keyword>
<keyword evidence="3" id="KW-1133">Transmembrane helix</keyword>
<dbReference type="InterPro" id="IPR033989">
    <property type="entry name" value="CD209-like_CTLD"/>
</dbReference>
<dbReference type="InParanoid" id="A0A3Q3LF09"/>
<evidence type="ECO:0000259" key="4">
    <source>
        <dbReference type="PROSITE" id="PS50041"/>
    </source>
</evidence>
<dbReference type="Ensembl" id="ENSMAMT00000008579.2">
    <property type="protein sequence ID" value="ENSMAMP00000008356.1"/>
    <property type="gene ID" value="ENSMAMG00000005684.2"/>
</dbReference>
<dbReference type="InterPro" id="IPR016187">
    <property type="entry name" value="CTDL_fold"/>
</dbReference>
<dbReference type="SMART" id="SM00034">
    <property type="entry name" value="CLECT"/>
    <property type="match status" value="1"/>
</dbReference>
<reference evidence="5" key="2">
    <citation type="submission" date="2025-09" db="UniProtKB">
        <authorList>
            <consortium name="Ensembl"/>
        </authorList>
    </citation>
    <scope>IDENTIFICATION</scope>
</reference>
<evidence type="ECO:0000313" key="5">
    <source>
        <dbReference type="Ensembl" id="ENSMAMP00000008356.1"/>
    </source>
</evidence>
<evidence type="ECO:0000256" key="3">
    <source>
        <dbReference type="SAM" id="Phobius"/>
    </source>
</evidence>
<dbReference type="GeneID" id="113132509"/>
<dbReference type="InterPro" id="IPR001304">
    <property type="entry name" value="C-type_lectin-like"/>
</dbReference>
<keyword evidence="3" id="KW-0472">Membrane</keyword>
<accession>A0A3Q3LF09</accession>
<dbReference type="InterPro" id="IPR018378">
    <property type="entry name" value="C-type_lectin_CS"/>
</dbReference>
<dbReference type="GO" id="GO:0030246">
    <property type="term" value="F:carbohydrate binding"/>
    <property type="evidence" value="ECO:0007669"/>
    <property type="project" value="UniProtKB-KW"/>
</dbReference>
<keyword evidence="6" id="KW-1185">Reference proteome</keyword>
<evidence type="ECO:0000256" key="1">
    <source>
        <dbReference type="ARBA" id="ARBA00022734"/>
    </source>
</evidence>
<dbReference type="Pfam" id="PF00059">
    <property type="entry name" value="Lectin_C"/>
    <property type="match status" value="1"/>
</dbReference>
<organism evidence="5 6">
    <name type="scientific">Mastacembelus armatus</name>
    <name type="common">zig-zag eel</name>
    <dbReference type="NCBI Taxonomy" id="205130"/>
    <lineage>
        <taxon>Eukaryota</taxon>
        <taxon>Metazoa</taxon>
        <taxon>Chordata</taxon>
        <taxon>Craniata</taxon>
        <taxon>Vertebrata</taxon>
        <taxon>Euteleostomi</taxon>
        <taxon>Actinopterygii</taxon>
        <taxon>Neopterygii</taxon>
        <taxon>Teleostei</taxon>
        <taxon>Neoteleostei</taxon>
        <taxon>Acanthomorphata</taxon>
        <taxon>Anabantaria</taxon>
        <taxon>Synbranchiformes</taxon>
        <taxon>Mastacembelidae</taxon>
        <taxon>Mastacembelus</taxon>
    </lineage>
</organism>